<reference evidence="1 2" key="1">
    <citation type="submission" date="2023-10" db="EMBL/GenBank/DDBJ databases">
        <title>Draft genome sequence of Xylaria bambusicola isolate GMP-LS, the root and basal stem rot pathogen of sugarcane in Indonesia.</title>
        <authorList>
            <person name="Selvaraj P."/>
            <person name="Muralishankar V."/>
            <person name="Muruganantham S."/>
            <person name="Sp S."/>
            <person name="Haryani S."/>
            <person name="Lau K.J.X."/>
            <person name="Naqvi N.I."/>
        </authorList>
    </citation>
    <scope>NUCLEOTIDE SEQUENCE [LARGE SCALE GENOMIC DNA]</scope>
    <source>
        <strain evidence="1">GMP-LS</strain>
    </source>
</reference>
<keyword evidence="2" id="KW-1185">Reference proteome</keyword>
<sequence>MRALDRAFYQPAIVSSPIAAANFPQPTRKSAKLGNMVDGTQGRGFLSQEIARRRIGRGASQVWMEFQKEK</sequence>
<accession>A0AAN7UHN0</accession>
<evidence type="ECO:0000313" key="1">
    <source>
        <dbReference type="EMBL" id="KAK5632665.1"/>
    </source>
</evidence>
<dbReference type="Proteomes" id="UP001305414">
    <property type="component" value="Unassembled WGS sequence"/>
</dbReference>
<comment type="caution">
    <text evidence="1">The sequence shown here is derived from an EMBL/GenBank/DDBJ whole genome shotgun (WGS) entry which is preliminary data.</text>
</comment>
<dbReference type="AlphaFoldDB" id="A0AAN7UHN0"/>
<proteinExistence type="predicted"/>
<name>A0AAN7UHN0_9PEZI</name>
<gene>
    <name evidence="1" type="ORF">RRF57_008379</name>
</gene>
<dbReference type="EMBL" id="JAWHQM010000026">
    <property type="protein sequence ID" value="KAK5632665.1"/>
    <property type="molecule type" value="Genomic_DNA"/>
</dbReference>
<protein>
    <submittedName>
        <fullName evidence="1">Uncharacterized protein</fullName>
    </submittedName>
</protein>
<evidence type="ECO:0000313" key="2">
    <source>
        <dbReference type="Proteomes" id="UP001305414"/>
    </source>
</evidence>
<organism evidence="1 2">
    <name type="scientific">Xylaria bambusicola</name>
    <dbReference type="NCBI Taxonomy" id="326684"/>
    <lineage>
        <taxon>Eukaryota</taxon>
        <taxon>Fungi</taxon>
        <taxon>Dikarya</taxon>
        <taxon>Ascomycota</taxon>
        <taxon>Pezizomycotina</taxon>
        <taxon>Sordariomycetes</taxon>
        <taxon>Xylariomycetidae</taxon>
        <taxon>Xylariales</taxon>
        <taxon>Xylariaceae</taxon>
        <taxon>Xylaria</taxon>
    </lineage>
</organism>